<dbReference type="EMBL" id="JQ805139">
    <property type="protein sequence ID" value="AFK83890.1"/>
    <property type="molecule type" value="Genomic_DNA"/>
</dbReference>
<name>I3VQ46_9BETA</name>
<dbReference type="Gene3D" id="1.20.190.40">
    <property type="entry name" value="Viral ssDNA binding protein, head domain"/>
    <property type="match status" value="1"/>
</dbReference>
<sequence length="1208" mass="132127">MATSEEDLNTLAPVGPAAWLYFTKIDEKVSDVLSILSLVDRSSPVVLAPLLVDLTVDKDFSVSVRTPMSLYDGGALTKVTSFCPFSAYVYNTEGILARCEDHGDVARLCAETRTRFGVSSFAPEADRADTDVSLLCRELGLDPAAVTVHVVFGNAMKEFVAAGQMVPCVHEAVAVRLGEQESVKVPLYPPTLFQTDGEGSSDGQGEGVDEVGLSRRSAYVSRHGFYMASLSEALYYYLFSNWGQCLRFDDTRFLIEAGMRQFVNDLQQTVKLAPHKRYRGYTSQKLSSLERDQLMLCDAVTCELGFSCASAYLDSAYEPGPCMSFSEWPLVKSAESHGELLKRLLDFKLHMSMHVGALIFSSNSVLYCNRIAFFPAANKVPAGGSAQDGLMKAVQFCNGMNSIYDDVYTDAKKLVRFEGVVGKDDRYTPYHLAWACGTSCHVVSEVVWHLNRLAVYSSGVGGGNVVCNHIVNCSMGACDACDGRCCQSCYGTAFVRVATRLPGIPRQPKKEPFVVTMFSRFLSDVDPLGSYGKRYNNDVREGSVLGGGAAGMGTVGDGKKNDDAAGGSGGGWSGSSVDRMRYVNQILDYCKKHGLVDANTGEDALSVRGKTDLMTALQSLNRQIDDLAASFLSEVRMKSNRDEVSGATQAFNLDMNPFATSFSPFLTFQYYKAVLLVLQNLGLVSATAYVVDNPLTGSHVSRWVGQHFQSICGAFSGISARKGFLITRDVKCAKSVEYERLMDFRCFATSGKYVRNSSEVKLCRLSVCSLRSCRIKNRPISRGTRTASSGNVFFRRDSVQQRNPLKGCLSFLLYRYHDKLFPGCGLSCLEFWQKVCCNAVPRTVDIGDMDEFNAFVRFVFSVTADYNEHDLLDVVPDSVLSYVEYRFHNKFLSFFGFKDYVSTLHGLSTRLMSQSHMHVPCLLDGPPRFGSLAEYVLHFKKMKADGVPAPKVVTVGRESLMRTVFEQRSLVTVSFGIEKYSTSNSKDVFQFAQVGYFAGNGVDRSLSGGSSGSQDFRFMRQRFVIATKLVDLLMRRSRRDNVPFDDNIKKDRVMAALDSVDLDTDPELAALSEIMYGLGDEDHPSRDEILFFVDGQEQLATSIFSKLTALLSRGVTDFSLESLRNAAGEPDSARAVGADGLSAGSPRRSSGRAANDGSGTYDFSALFLDGGLDQGGGGGTGGLGGIGAINVDDEVSDYPGVSAKRLRL</sequence>
<evidence type="ECO:0000256" key="4">
    <source>
        <dbReference type="SAM" id="MobiDB-lite"/>
    </source>
</evidence>
<dbReference type="InterPro" id="IPR000635">
    <property type="entry name" value="Viral_ssDNA-bd"/>
</dbReference>
<reference evidence="5 6" key="1">
    <citation type="journal article" date="2012" name="J. Virol.">
        <title>A Novel Bat Herpesvirus Encodes Homologues of Major Histocompatibility Complex Classes I and II, C-Type Lectin, and a Unique Family of Immune-Related Genes.</title>
        <authorList>
            <person name="Zhang H."/>
            <person name="Todd S."/>
            <person name="Tachedjian M."/>
            <person name="Barr J.A."/>
            <person name="Luo M."/>
            <person name="Yu M."/>
            <person name="Marsh G.A."/>
            <person name="Crameri G."/>
            <person name="Wang L.F."/>
        </authorList>
    </citation>
    <scope>NUCLEOTIDE SEQUENCE [LARGE SCALE GENOMIC DNA]</scope>
    <source>
        <strain evidence="5">B7D8</strain>
    </source>
</reference>
<dbReference type="InterPro" id="IPR043031">
    <property type="entry name" value="Viral_ssDBP_head"/>
</dbReference>
<feature type="region of interest" description="Disordered" evidence="4">
    <location>
        <begin position="1129"/>
        <end position="1156"/>
    </location>
</feature>
<dbReference type="GO" id="GO:0003697">
    <property type="term" value="F:single-stranded DNA binding"/>
    <property type="evidence" value="ECO:0007669"/>
    <property type="project" value="InterPro"/>
</dbReference>
<dbReference type="SUPFAM" id="SSF118208">
    <property type="entry name" value="Viral ssDNA binding protein"/>
    <property type="match status" value="1"/>
</dbReference>
<keyword evidence="2" id="KW-0235">DNA replication</keyword>
<dbReference type="InterPro" id="IPR035989">
    <property type="entry name" value="DBP_sf"/>
</dbReference>
<evidence type="ECO:0000256" key="2">
    <source>
        <dbReference type="ARBA" id="ARBA00022705"/>
    </source>
</evidence>
<protein>
    <submittedName>
        <fullName evidence="5">B57</fullName>
    </submittedName>
</protein>
<organism evidence="5 6">
    <name type="scientific">miniopterid betaherpesvirus 1</name>
    <dbReference type="NCBI Taxonomy" id="3070189"/>
    <lineage>
        <taxon>Viruses</taxon>
        <taxon>Duplodnaviria</taxon>
        <taxon>Heunggongvirae</taxon>
        <taxon>Peploviricota</taxon>
        <taxon>Herviviricetes</taxon>
        <taxon>Herpesvirales</taxon>
        <taxon>Orthoherpesviridae</taxon>
        <taxon>Betaherpesvirinae</taxon>
        <taxon>Quwivirus</taxon>
        <taxon>Quwivirus miniopteridbeta1</taxon>
    </lineage>
</organism>
<dbReference type="GO" id="GO:0042025">
    <property type="term" value="C:host cell nucleus"/>
    <property type="evidence" value="ECO:0007669"/>
    <property type="project" value="InterPro"/>
</dbReference>
<keyword evidence="1" id="KW-1048">Host nucleus</keyword>
<accession>I3VQ46</accession>
<keyword evidence="3" id="KW-0238">DNA-binding</keyword>
<dbReference type="Pfam" id="PF00747">
    <property type="entry name" value="Viral_DNA_bp"/>
    <property type="match status" value="1"/>
</dbReference>
<feature type="compositionally biased region" description="Low complexity" evidence="4">
    <location>
        <begin position="1140"/>
        <end position="1154"/>
    </location>
</feature>
<evidence type="ECO:0000313" key="5">
    <source>
        <dbReference type="EMBL" id="AFK83890.1"/>
    </source>
</evidence>
<dbReference type="GO" id="GO:0006260">
    <property type="term" value="P:DNA replication"/>
    <property type="evidence" value="ECO:0007669"/>
    <property type="project" value="UniProtKB-KW"/>
</dbReference>
<keyword evidence="6" id="KW-1185">Reference proteome</keyword>
<evidence type="ECO:0000256" key="1">
    <source>
        <dbReference type="ARBA" id="ARBA00022562"/>
    </source>
</evidence>
<dbReference type="HAMAP" id="MF_04007">
    <property type="entry name" value="HSV_DNBI"/>
    <property type="match status" value="1"/>
</dbReference>
<dbReference type="Proteomes" id="UP000103899">
    <property type="component" value="Segment"/>
</dbReference>
<proteinExistence type="inferred from homology"/>
<evidence type="ECO:0000256" key="3">
    <source>
        <dbReference type="ARBA" id="ARBA00023125"/>
    </source>
</evidence>
<evidence type="ECO:0000313" key="6">
    <source>
        <dbReference type="Proteomes" id="UP000103899"/>
    </source>
</evidence>